<proteinExistence type="predicted"/>
<dbReference type="Proteomes" id="UP000001052">
    <property type="component" value="Chromosome"/>
</dbReference>
<evidence type="ECO:0000313" key="4">
    <source>
        <dbReference type="Proteomes" id="UP000001052"/>
    </source>
</evidence>
<keyword evidence="4" id="KW-1185">Reference proteome</keyword>
<feature type="signal peptide" evidence="2">
    <location>
        <begin position="1"/>
        <end position="19"/>
    </location>
</feature>
<dbReference type="AlphaFoldDB" id="C8WYT8"/>
<dbReference type="EMBL" id="CP001734">
    <property type="protein sequence ID" value="ACV67854.1"/>
    <property type="molecule type" value="Genomic_DNA"/>
</dbReference>
<organism evidence="3 4">
    <name type="scientific">Desulfohalobium retbaense (strain ATCC 49708 / DSM 5692 / JCM 16813 / HR100)</name>
    <dbReference type="NCBI Taxonomy" id="485915"/>
    <lineage>
        <taxon>Bacteria</taxon>
        <taxon>Pseudomonadati</taxon>
        <taxon>Thermodesulfobacteriota</taxon>
        <taxon>Desulfovibrionia</taxon>
        <taxon>Desulfovibrionales</taxon>
        <taxon>Desulfohalobiaceae</taxon>
        <taxon>Desulfohalobium</taxon>
    </lineage>
</organism>
<dbReference type="InterPro" id="IPR018389">
    <property type="entry name" value="DctP_fam"/>
</dbReference>
<evidence type="ECO:0000256" key="1">
    <source>
        <dbReference type="ARBA" id="ARBA00022729"/>
    </source>
</evidence>
<dbReference type="CDD" id="cd13602">
    <property type="entry name" value="PBP2_TRAP_BpDctp6_7"/>
    <property type="match status" value="1"/>
</dbReference>
<evidence type="ECO:0000313" key="3">
    <source>
        <dbReference type="EMBL" id="ACV67854.1"/>
    </source>
</evidence>
<dbReference type="OrthoDB" id="9783941at2"/>
<dbReference type="NCBIfam" id="NF037995">
    <property type="entry name" value="TRAP_S1"/>
    <property type="match status" value="1"/>
</dbReference>
<protein>
    <submittedName>
        <fullName evidence="3">Extracellular solute-binding protein</fullName>
    </submittedName>
</protein>
<dbReference type="eggNOG" id="COG1638">
    <property type="taxonomic scope" value="Bacteria"/>
</dbReference>
<name>C8WYT8_DESRD</name>
<dbReference type="STRING" id="485915.Dret_0557"/>
<accession>C8WYT8</accession>
<keyword evidence="1 2" id="KW-0732">Signal</keyword>
<dbReference type="RefSeq" id="WP_015751012.1">
    <property type="nucleotide sequence ID" value="NC_013223.1"/>
</dbReference>
<evidence type="ECO:0000256" key="2">
    <source>
        <dbReference type="SAM" id="SignalP"/>
    </source>
</evidence>
<dbReference type="Gene3D" id="3.40.190.170">
    <property type="entry name" value="Bacterial extracellular solute-binding protein, family 7"/>
    <property type="match status" value="1"/>
</dbReference>
<feature type="chain" id="PRO_5002994187" evidence="2">
    <location>
        <begin position="20"/>
        <end position="324"/>
    </location>
</feature>
<dbReference type="KEGG" id="drt:Dret_0557"/>
<dbReference type="InterPro" id="IPR038404">
    <property type="entry name" value="TRAP_DctP_sf"/>
</dbReference>
<gene>
    <name evidence="3" type="ordered locus">Dret_0557</name>
</gene>
<dbReference type="PANTHER" id="PTHR33376:SF4">
    <property type="entry name" value="SIALIC ACID-BINDING PERIPLASMIC PROTEIN SIAP"/>
    <property type="match status" value="1"/>
</dbReference>
<reference evidence="4" key="1">
    <citation type="submission" date="2009-09" db="EMBL/GenBank/DDBJ databases">
        <title>The complete chromosome of Desulfohalobium retbaense DSM 5692.</title>
        <authorList>
            <consortium name="US DOE Joint Genome Institute (JGI-PGF)"/>
            <person name="Lucas S."/>
            <person name="Copeland A."/>
            <person name="Lapidus A."/>
            <person name="Glavina del Rio T."/>
            <person name="Dalin E."/>
            <person name="Tice H."/>
            <person name="Bruce D."/>
            <person name="Goodwin L."/>
            <person name="Pitluck S."/>
            <person name="Kyrpides N."/>
            <person name="Mavromatis K."/>
            <person name="Ivanova N."/>
            <person name="Mikhailova N."/>
            <person name="Munk A.C."/>
            <person name="Brettin T."/>
            <person name="Detter J.C."/>
            <person name="Han C."/>
            <person name="Tapia R."/>
            <person name="Larimer F."/>
            <person name="Land M."/>
            <person name="Hauser L."/>
            <person name="Markowitz V."/>
            <person name="Cheng J.-F."/>
            <person name="Hugenholtz P."/>
            <person name="Woyke T."/>
            <person name="Wu D."/>
            <person name="Spring S."/>
            <person name="Klenk H.-P."/>
            <person name="Eisen J.A."/>
        </authorList>
    </citation>
    <scope>NUCLEOTIDE SEQUENCE [LARGE SCALE GENOMIC DNA]</scope>
    <source>
        <strain evidence="4">DSM 5692</strain>
    </source>
</reference>
<dbReference type="PANTHER" id="PTHR33376">
    <property type="match status" value="1"/>
</dbReference>
<dbReference type="HOGENOM" id="CLU_036176_2_3_7"/>
<dbReference type="Pfam" id="PF03480">
    <property type="entry name" value="DctP"/>
    <property type="match status" value="1"/>
</dbReference>
<sequence>MLRKLICFLGISLALAAPAYGAAMKMNCNAIYPASNFHTQGAEHFAELVHKYTDGDIQITVHSGGSLGFEGSELLKAVKDASVPMSDILMGVVAGSEEIFGLSTYPRIVSSYAEARELYEAALPAYKKACQKWNQKFLYAAPWPPSGLFSQSKVQSAADIDGLKTRTYDKNGAQFLKKLGGNPVSMPWGEVPSALNTGLIDSVLTSATSGKDGKFWEVLDHFTALHFAYPLNMLTINMDYWNALSAEQQSALEKAAAETESFQWEASKKSNRDSLKVLEDNGLRITEVDAALAEKLDAAAADIFEEFKAEADEDTKKALQAIGM</sequence>
<reference evidence="3 4" key="2">
    <citation type="journal article" date="2010" name="Stand. Genomic Sci.">
        <title>Complete genome sequence of Desulfohalobium retbaense type strain (HR(100)).</title>
        <authorList>
            <person name="Spring S."/>
            <person name="Nolan M."/>
            <person name="Lapidus A."/>
            <person name="Glavina Del Rio T."/>
            <person name="Copeland A."/>
            <person name="Tice H."/>
            <person name="Cheng J.F."/>
            <person name="Lucas S."/>
            <person name="Land M."/>
            <person name="Chen F."/>
            <person name="Bruce D."/>
            <person name="Goodwin L."/>
            <person name="Pitluck S."/>
            <person name="Ivanova N."/>
            <person name="Mavromatis K."/>
            <person name="Mikhailova N."/>
            <person name="Pati A."/>
            <person name="Chen A."/>
            <person name="Palaniappan K."/>
            <person name="Hauser L."/>
            <person name="Chang Y.J."/>
            <person name="Jeffries C.D."/>
            <person name="Munk C."/>
            <person name="Kiss H."/>
            <person name="Chain P."/>
            <person name="Han C."/>
            <person name="Brettin T."/>
            <person name="Detter J.C."/>
            <person name="Schuler E."/>
            <person name="Goker M."/>
            <person name="Rohde M."/>
            <person name="Bristow J."/>
            <person name="Eisen J.A."/>
            <person name="Markowitz V."/>
            <person name="Hugenholtz P."/>
            <person name="Kyrpides N.C."/>
            <person name="Klenk H.P."/>
        </authorList>
    </citation>
    <scope>NUCLEOTIDE SEQUENCE [LARGE SCALE GENOMIC DNA]</scope>
    <source>
        <strain evidence="3 4">DSM 5692</strain>
    </source>
</reference>
<dbReference type="GO" id="GO:0055085">
    <property type="term" value="P:transmembrane transport"/>
    <property type="evidence" value="ECO:0007669"/>
    <property type="project" value="InterPro"/>
</dbReference>